<gene>
    <name evidence="4" type="ORF">ENO59_07645</name>
</gene>
<proteinExistence type="predicted"/>
<name>A0A7V2B141_RHOMR</name>
<dbReference type="InterPro" id="IPR020459">
    <property type="entry name" value="AMP-binding"/>
</dbReference>
<dbReference type="CDD" id="cd05907">
    <property type="entry name" value="VL_LC_FACS_like"/>
    <property type="match status" value="1"/>
</dbReference>
<dbReference type="PROSITE" id="PS00455">
    <property type="entry name" value="AMP_BINDING"/>
    <property type="match status" value="1"/>
</dbReference>
<dbReference type="Pfam" id="PF23562">
    <property type="entry name" value="AMP-binding_C_3"/>
    <property type="match status" value="1"/>
</dbReference>
<dbReference type="PRINTS" id="PR00154">
    <property type="entry name" value="AMPBINDING"/>
</dbReference>
<dbReference type="PANTHER" id="PTHR43272:SF33">
    <property type="entry name" value="AMP-BINDING DOMAIN-CONTAINING PROTEIN-RELATED"/>
    <property type="match status" value="1"/>
</dbReference>
<dbReference type="SUPFAM" id="SSF56801">
    <property type="entry name" value="Acetyl-CoA synthetase-like"/>
    <property type="match status" value="1"/>
</dbReference>
<dbReference type="AlphaFoldDB" id="A0A7V2B141"/>
<evidence type="ECO:0000259" key="3">
    <source>
        <dbReference type="Pfam" id="PF00501"/>
    </source>
</evidence>
<keyword evidence="4" id="KW-0436">Ligase</keyword>
<accession>A0A7V2B141</accession>
<keyword evidence="1" id="KW-0547">Nucleotide-binding</keyword>
<evidence type="ECO:0000313" key="4">
    <source>
        <dbReference type="EMBL" id="HER96375.1"/>
    </source>
</evidence>
<dbReference type="GO" id="GO:0016020">
    <property type="term" value="C:membrane"/>
    <property type="evidence" value="ECO:0007669"/>
    <property type="project" value="TreeGrafter"/>
</dbReference>
<comment type="caution">
    <text evidence="4">The sequence shown here is derived from an EMBL/GenBank/DDBJ whole genome shotgun (WGS) entry which is preliminary data.</text>
</comment>
<dbReference type="InterPro" id="IPR042099">
    <property type="entry name" value="ANL_N_sf"/>
</dbReference>
<organism evidence="4">
    <name type="scientific">Rhodothermus marinus</name>
    <name type="common">Rhodothermus obamensis</name>
    <dbReference type="NCBI Taxonomy" id="29549"/>
    <lineage>
        <taxon>Bacteria</taxon>
        <taxon>Pseudomonadati</taxon>
        <taxon>Rhodothermota</taxon>
        <taxon>Rhodothermia</taxon>
        <taxon>Rhodothermales</taxon>
        <taxon>Rhodothermaceae</taxon>
        <taxon>Rhodothermus</taxon>
    </lineage>
</organism>
<evidence type="ECO:0000256" key="2">
    <source>
        <dbReference type="ARBA" id="ARBA00022840"/>
    </source>
</evidence>
<dbReference type="PANTHER" id="PTHR43272">
    <property type="entry name" value="LONG-CHAIN-FATTY-ACID--COA LIGASE"/>
    <property type="match status" value="1"/>
</dbReference>
<dbReference type="GO" id="GO:0005524">
    <property type="term" value="F:ATP binding"/>
    <property type="evidence" value="ECO:0007669"/>
    <property type="project" value="UniProtKB-KW"/>
</dbReference>
<dbReference type="EMBL" id="DSGB01000005">
    <property type="protein sequence ID" value="HER96375.1"/>
    <property type="molecule type" value="Genomic_DNA"/>
</dbReference>
<sequence>MNERIYTAPPDTGVSIRGKTLVDVLYEAQARYHNPHFLNQPVGLGQWQPLSLHDFVDQVEALALGLQTLGLARGDRVAFFMESDAHFCLADMACLLAGLVDVPIYLTHAPESIHYVIAHAEARVLVVSNQERLEHIASLLRTLPLVTHVVVADATGVNVSTVEGRPLHTFAELMAEGQRRRAADPEAVVRLRTQIQPSDLATIIYTSGTTGQPKGVMLSHENLSFNALTSFSGIKAYRPGAEGEVALSFLPMTHVFARTLFYGYLYYATSIYFTTPEALREALRLVRPTTFATVPRVLEKIYGALVERAATMPGLRGRIFRWALRLAQRYELGQTPRGLYRWQLRLADRLVYRKWREALGGRIGFIIAGGAALSAELANIFAAAGIPILQGYGLTETSPVITYNRPELNRAGTVGVPIPGVEVKIAEDGEILTRGPHVMLGYYKDPERTREVIDEAGWLHTGDIGYFTEEGFLVITDRKKDLFKLSTGKYVMPQPLEQRLTADPLVEQALVVGPGYKFTAALLFPEEEALRRLAKRLGLDTNRPLEALVQEPKILAVYQEIVDRANEGMDPWEQIKRFVLVPERLSIETGTLTPTLKVRRSVLYQRYADQIRALYEGSASEAEQESTPSTF</sequence>
<dbReference type="GO" id="GO:0004467">
    <property type="term" value="F:long-chain fatty acid-CoA ligase activity"/>
    <property type="evidence" value="ECO:0007669"/>
    <property type="project" value="TreeGrafter"/>
</dbReference>
<feature type="domain" description="AMP-dependent synthetase/ligase" evidence="3">
    <location>
        <begin position="40"/>
        <end position="443"/>
    </location>
</feature>
<reference evidence="4" key="1">
    <citation type="journal article" date="2020" name="mSystems">
        <title>Genome- and Community-Level Interaction Insights into Carbon Utilization and Element Cycling Functions of Hydrothermarchaeota in Hydrothermal Sediment.</title>
        <authorList>
            <person name="Zhou Z."/>
            <person name="Liu Y."/>
            <person name="Xu W."/>
            <person name="Pan J."/>
            <person name="Luo Z.H."/>
            <person name="Li M."/>
        </authorList>
    </citation>
    <scope>NUCLEOTIDE SEQUENCE [LARGE SCALE GENOMIC DNA]</scope>
    <source>
        <strain evidence="4">SpSt-143</strain>
    </source>
</reference>
<keyword evidence="2" id="KW-0067">ATP-binding</keyword>
<dbReference type="InterPro" id="IPR020845">
    <property type="entry name" value="AMP-binding_CS"/>
</dbReference>
<dbReference type="Gene3D" id="3.40.50.12780">
    <property type="entry name" value="N-terminal domain of ligase-like"/>
    <property type="match status" value="2"/>
</dbReference>
<protein>
    <submittedName>
        <fullName evidence="4">Long-chain fatty acid--CoA ligase</fullName>
    </submittedName>
</protein>
<evidence type="ECO:0000256" key="1">
    <source>
        <dbReference type="ARBA" id="ARBA00022741"/>
    </source>
</evidence>
<dbReference type="Pfam" id="PF00501">
    <property type="entry name" value="AMP-binding"/>
    <property type="match status" value="1"/>
</dbReference>
<dbReference type="InterPro" id="IPR000873">
    <property type="entry name" value="AMP-dep_synth/lig_dom"/>
</dbReference>